<dbReference type="AlphaFoldDB" id="A0A376AKJ2"/>
<evidence type="ECO:0000313" key="1">
    <source>
        <dbReference type="EMBL" id="SSC68342.1"/>
    </source>
</evidence>
<protein>
    <submittedName>
        <fullName evidence="1">Uncharacterized protein</fullName>
    </submittedName>
</protein>
<proteinExistence type="predicted"/>
<name>A0A376AKJ2_9HYPH</name>
<organism evidence="1 2">
    <name type="scientific">Ciceribacter selenitireducens ATCC BAA-1503</name>
    <dbReference type="NCBI Taxonomy" id="1336235"/>
    <lineage>
        <taxon>Bacteria</taxon>
        <taxon>Pseudomonadati</taxon>
        <taxon>Pseudomonadota</taxon>
        <taxon>Alphaproteobacteria</taxon>
        <taxon>Hyphomicrobiales</taxon>
        <taxon>Rhizobiaceae</taxon>
        <taxon>Ciceribacter</taxon>
    </lineage>
</organism>
<evidence type="ECO:0000313" key="2">
    <source>
        <dbReference type="Proteomes" id="UP000254764"/>
    </source>
</evidence>
<gene>
    <name evidence="1" type="ORF">RHIZ70_4050</name>
</gene>
<keyword evidence="2" id="KW-1185">Reference proteome</keyword>
<dbReference type="EMBL" id="UEYP01000006">
    <property type="protein sequence ID" value="SSC68342.1"/>
    <property type="molecule type" value="Genomic_DNA"/>
</dbReference>
<dbReference type="Proteomes" id="UP000254764">
    <property type="component" value="Unassembled WGS sequence"/>
</dbReference>
<accession>A0A376AKJ2</accession>
<reference evidence="2" key="1">
    <citation type="submission" date="2018-07" db="EMBL/GenBank/DDBJ databases">
        <authorList>
            <person name="Peiro R."/>
            <person name="Begona"/>
            <person name="Cbmso G."/>
            <person name="Lopez M."/>
            <person name="Gonzalez S."/>
        </authorList>
    </citation>
    <scope>NUCLEOTIDE SEQUENCE [LARGE SCALE GENOMIC DNA]</scope>
</reference>
<sequence>MTLTGVMATFFAGLALDIAVPAMALSLMAASNWMVQAWPESRSSRHWPPQRWKGRPA</sequence>